<dbReference type="Proteomes" id="UP000269721">
    <property type="component" value="Unassembled WGS sequence"/>
</dbReference>
<feature type="region of interest" description="Disordered" evidence="2">
    <location>
        <begin position="433"/>
        <end position="463"/>
    </location>
</feature>
<dbReference type="PANTHER" id="PTHR20837:SF0">
    <property type="entry name" value="COILED-COIL AND C2 DOMAIN-CONTAINING PROTEIN 2A"/>
    <property type="match status" value="1"/>
</dbReference>
<feature type="compositionally biased region" description="Acidic residues" evidence="2">
    <location>
        <begin position="445"/>
        <end position="457"/>
    </location>
</feature>
<evidence type="ECO:0000313" key="3">
    <source>
        <dbReference type="EMBL" id="RKO87442.1"/>
    </source>
</evidence>
<evidence type="ECO:0000256" key="1">
    <source>
        <dbReference type="SAM" id="Coils"/>
    </source>
</evidence>
<feature type="region of interest" description="Disordered" evidence="2">
    <location>
        <begin position="127"/>
        <end position="274"/>
    </location>
</feature>
<feature type="compositionally biased region" description="Basic and acidic residues" evidence="2">
    <location>
        <begin position="255"/>
        <end position="274"/>
    </location>
</feature>
<protein>
    <submittedName>
        <fullName evidence="3">Uncharacterized protein</fullName>
    </submittedName>
</protein>
<sequence length="622" mass="69799">MDTWKPTEDSPAIREEENDEPGEEPVSPPKPAQANLLERAKERVRKKQEQQQNLGIVSTIGSLDPLGLNDRPPMAIVGASNRPAEGAVDYLASFKAQRPVPLLQGVGDNAPADPMVRYQRRPLMATLRTEGHRLSRLPTGISTRDFPPPPGAPLVDLLSPDAALPPIYRRARSRKSVGQKPDKPSEAEPAAGEQEGEEEEGDEEGREEGAGGDEILTEEGADHPTAETGAPTEAEPDGSQSGPHKKKKKKKKKKPAAEKTPEKTPEEAQKEVDRNRIDAGRSFLCLGLPEIDALRKKADELSSGTYVSLVKWNRPWKQTCEMEPQRLVYPLKIDLLEARSWVDMDVFIRFPEDEGFFVPKPPDILEWNRTRLERRLKVIEPNNPSRFYQNPSSGAPWFGPDHRLLLCPNPISPRLERPIRSLSDPYAQTLIEALPLSAHPPRPSDDDDDIDDDETNIDETGLVRCKATRPSRYRPIADRADGTYLLVVELVAMTLADHPLMNKEMRVAREIEERVEALRERRRARVVEFLARKVQALRDAFAEYKRTAPDFDALAAAAEKARTAARESGSLDGIYPAKPITSFHSRHADRDAARLTRMRSEDEARRRAFLEDIQAARMLRVR</sequence>
<organism evidence="3 4">
    <name type="scientific">Blyttiomyces helicus</name>
    <dbReference type="NCBI Taxonomy" id="388810"/>
    <lineage>
        <taxon>Eukaryota</taxon>
        <taxon>Fungi</taxon>
        <taxon>Fungi incertae sedis</taxon>
        <taxon>Chytridiomycota</taxon>
        <taxon>Chytridiomycota incertae sedis</taxon>
        <taxon>Chytridiomycetes</taxon>
        <taxon>Chytridiomycetes incertae sedis</taxon>
        <taxon>Blyttiomyces</taxon>
    </lineage>
</organism>
<feature type="compositionally biased region" description="Basic residues" evidence="2">
    <location>
        <begin position="243"/>
        <end position="254"/>
    </location>
</feature>
<feature type="coiled-coil region" evidence="1">
    <location>
        <begin position="501"/>
        <end position="547"/>
    </location>
</feature>
<dbReference type="GO" id="GO:1904491">
    <property type="term" value="P:protein localization to ciliary transition zone"/>
    <property type="evidence" value="ECO:0007669"/>
    <property type="project" value="TreeGrafter"/>
</dbReference>
<dbReference type="AlphaFoldDB" id="A0A4P9W643"/>
<dbReference type="PANTHER" id="PTHR20837">
    <property type="entry name" value="CENTROSOMAL PROTEIN-RELATED"/>
    <property type="match status" value="1"/>
</dbReference>
<keyword evidence="4" id="KW-1185">Reference proteome</keyword>
<gene>
    <name evidence="3" type="ORF">BDK51DRAFT_50721</name>
</gene>
<dbReference type="EMBL" id="KZ997420">
    <property type="protein sequence ID" value="RKO87442.1"/>
    <property type="molecule type" value="Genomic_DNA"/>
</dbReference>
<keyword evidence="1" id="KW-0175">Coiled coil</keyword>
<evidence type="ECO:0000313" key="4">
    <source>
        <dbReference type="Proteomes" id="UP000269721"/>
    </source>
</evidence>
<proteinExistence type="predicted"/>
<feature type="compositionally biased region" description="Acidic residues" evidence="2">
    <location>
        <begin position="194"/>
        <end position="206"/>
    </location>
</feature>
<feature type="compositionally biased region" description="Basic and acidic residues" evidence="2">
    <location>
        <begin position="1"/>
        <end position="15"/>
    </location>
</feature>
<dbReference type="GO" id="GO:1905515">
    <property type="term" value="P:non-motile cilium assembly"/>
    <property type="evidence" value="ECO:0007669"/>
    <property type="project" value="TreeGrafter"/>
</dbReference>
<reference evidence="4" key="1">
    <citation type="journal article" date="2018" name="Nat. Microbiol.">
        <title>Leveraging single-cell genomics to expand the fungal tree of life.</title>
        <authorList>
            <person name="Ahrendt S.R."/>
            <person name="Quandt C.A."/>
            <person name="Ciobanu D."/>
            <person name="Clum A."/>
            <person name="Salamov A."/>
            <person name="Andreopoulos B."/>
            <person name="Cheng J.F."/>
            <person name="Woyke T."/>
            <person name="Pelin A."/>
            <person name="Henrissat B."/>
            <person name="Reynolds N.K."/>
            <person name="Benny G.L."/>
            <person name="Smith M.E."/>
            <person name="James T.Y."/>
            <person name="Grigoriev I.V."/>
        </authorList>
    </citation>
    <scope>NUCLEOTIDE SEQUENCE [LARGE SCALE GENOMIC DNA]</scope>
</reference>
<dbReference type="GO" id="GO:0035869">
    <property type="term" value="C:ciliary transition zone"/>
    <property type="evidence" value="ECO:0007669"/>
    <property type="project" value="TreeGrafter"/>
</dbReference>
<evidence type="ECO:0000256" key="2">
    <source>
        <dbReference type="SAM" id="MobiDB-lite"/>
    </source>
</evidence>
<name>A0A4P9W643_9FUNG</name>
<dbReference type="InterPro" id="IPR052434">
    <property type="entry name" value="Tectonic-like_complex_comp"/>
</dbReference>
<accession>A0A4P9W643</accession>
<feature type="region of interest" description="Disordered" evidence="2">
    <location>
        <begin position="1"/>
        <end position="32"/>
    </location>
</feature>
<dbReference type="OrthoDB" id="2162143at2759"/>